<sequence>MAQNIDLSIFDNPINGRVWHVDCARRDLLLARIRTEGNAVGHVSLLRNMVNDLQECSRLARVVKCQQPIKVPPWESTARDGWQGLELPKEALSSKRGTKSNWRPYIELETQHWTSGLSSC</sequence>
<name>A0A183C070_GLOPA</name>
<reference evidence="2" key="3">
    <citation type="submission" date="2016-06" db="UniProtKB">
        <authorList>
            <consortium name="WormBaseParasite"/>
        </authorList>
    </citation>
    <scope>IDENTIFICATION</scope>
</reference>
<reference evidence="1" key="1">
    <citation type="submission" date="2013-12" db="EMBL/GenBank/DDBJ databases">
        <authorList>
            <person name="Aslett M."/>
        </authorList>
    </citation>
    <scope>NUCLEOTIDE SEQUENCE [LARGE SCALE GENOMIC DNA]</scope>
    <source>
        <strain evidence="1">Lindley</strain>
    </source>
</reference>
<evidence type="ECO:0000313" key="1">
    <source>
        <dbReference type="Proteomes" id="UP000050741"/>
    </source>
</evidence>
<evidence type="ECO:0000313" key="2">
    <source>
        <dbReference type="WBParaSite" id="GPLIN_000626200"/>
    </source>
</evidence>
<dbReference type="AlphaFoldDB" id="A0A183C070"/>
<proteinExistence type="predicted"/>
<keyword evidence="1" id="KW-1185">Reference proteome</keyword>
<dbReference type="Proteomes" id="UP000050741">
    <property type="component" value="Unassembled WGS sequence"/>
</dbReference>
<reference evidence="1" key="2">
    <citation type="submission" date="2014-05" db="EMBL/GenBank/DDBJ databases">
        <title>The genome and life-stage specific transcriptomes of Globodera pallida elucidate key aspects of plant parasitism by a cyst nematode.</title>
        <authorList>
            <person name="Cotton J.A."/>
            <person name="Lilley C.J."/>
            <person name="Jones L.M."/>
            <person name="Kikuchi T."/>
            <person name="Reid A.J."/>
            <person name="Thorpe P."/>
            <person name="Tsai I.J."/>
            <person name="Beasley H."/>
            <person name="Blok V."/>
            <person name="Cock P.J.A."/>
            <person name="Van den Akker S.E."/>
            <person name="Holroyd N."/>
            <person name="Hunt M."/>
            <person name="Mantelin S."/>
            <person name="Naghra H."/>
            <person name="Pain A."/>
            <person name="Palomares-Rius J.E."/>
            <person name="Zarowiecki M."/>
            <person name="Berriman M."/>
            <person name="Jones J.T."/>
            <person name="Urwin P.E."/>
        </authorList>
    </citation>
    <scope>NUCLEOTIDE SEQUENCE [LARGE SCALE GENOMIC DNA]</scope>
    <source>
        <strain evidence="1">Lindley</strain>
    </source>
</reference>
<accession>A0A183C070</accession>
<protein>
    <submittedName>
        <fullName evidence="2">Transposase</fullName>
    </submittedName>
</protein>
<organism evidence="1 2">
    <name type="scientific">Globodera pallida</name>
    <name type="common">Potato cyst nematode worm</name>
    <name type="synonym">Heterodera pallida</name>
    <dbReference type="NCBI Taxonomy" id="36090"/>
    <lineage>
        <taxon>Eukaryota</taxon>
        <taxon>Metazoa</taxon>
        <taxon>Ecdysozoa</taxon>
        <taxon>Nematoda</taxon>
        <taxon>Chromadorea</taxon>
        <taxon>Rhabditida</taxon>
        <taxon>Tylenchina</taxon>
        <taxon>Tylenchomorpha</taxon>
        <taxon>Tylenchoidea</taxon>
        <taxon>Heteroderidae</taxon>
        <taxon>Heteroderinae</taxon>
        <taxon>Globodera</taxon>
    </lineage>
</organism>
<dbReference type="WBParaSite" id="GPLIN_000626200">
    <property type="protein sequence ID" value="GPLIN_000626200"/>
    <property type="gene ID" value="GPLIN_000626200"/>
</dbReference>